<dbReference type="Pfam" id="PF07355">
    <property type="entry name" value="GRDB"/>
    <property type="match status" value="1"/>
</dbReference>
<dbReference type="EMBL" id="ADFP01000011">
    <property type="protein sequence ID" value="EFB91911.1"/>
    <property type="molecule type" value="Genomic_DNA"/>
</dbReference>
<keyword evidence="3" id="KW-1185">Reference proteome</keyword>
<sequence>MNKAEIIYSVTEESGEARDNVIPFIAYHTPAPKRCLDMLLAKYYGEKFCSEVKMPVPEEHVTPVLSVPLAAARIMMVTDGGLVPKGNPDCLPPSNAREFHAYGFGFAERFKAEEYEVSHQGYDHGDVDEDPNRLLPLDILREMTRAGEIGGVYPRFLSTTGVMMPSETARRIGREIAVRVSACSIDAVLIVSTCGTSTRCGACIALALEDRGIPAVQITNLTEIAWSMGVRHVEKGASVGSPVGFAGLSQQEERRRRRRIVCSALRRLCADFA</sequence>
<dbReference type="EC" id="1.21.4.2" evidence="2"/>
<organism evidence="2 3">
    <name type="scientific">Pyramidobacter piscolens W5455</name>
    <dbReference type="NCBI Taxonomy" id="352165"/>
    <lineage>
        <taxon>Bacteria</taxon>
        <taxon>Thermotogati</taxon>
        <taxon>Synergistota</taxon>
        <taxon>Synergistia</taxon>
        <taxon>Synergistales</taxon>
        <taxon>Dethiosulfovibrionaceae</taxon>
        <taxon>Pyramidobacter</taxon>
    </lineage>
</organism>
<dbReference type="Proteomes" id="UP000006462">
    <property type="component" value="Unassembled WGS sequence"/>
</dbReference>
<evidence type="ECO:0000313" key="2">
    <source>
        <dbReference type="EMBL" id="EFB91911.1"/>
    </source>
</evidence>
<keyword evidence="1 2" id="KW-0560">Oxidoreductase</keyword>
<comment type="caution">
    <text evidence="2">The sequence shown here is derived from an EMBL/GenBank/DDBJ whole genome shotgun (WGS) entry which is preliminary data.</text>
</comment>
<protein>
    <submittedName>
        <fullName evidence="2">Glycine reductase, B domain protein</fullName>
        <ecNumber evidence="2">1.21.4.2</ecNumber>
    </submittedName>
</protein>
<evidence type="ECO:0000256" key="1">
    <source>
        <dbReference type="ARBA" id="ARBA00023002"/>
    </source>
</evidence>
<dbReference type="GO" id="GO:0030699">
    <property type="term" value="F:glycine reductase activity"/>
    <property type="evidence" value="ECO:0007669"/>
    <property type="project" value="UniProtKB-EC"/>
</dbReference>
<dbReference type="NCBIfam" id="TIGR01918">
    <property type="entry name" value="various_sel_PB"/>
    <property type="match status" value="1"/>
</dbReference>
<reference evidence="2 3" key="1">
    <citation type="submission" date="2009-12" db="EMBL/GenBank/DDBJ databases">
        <authorList>
            <person name="Shrivastava S."/>
            <person name="Madupu R."/>
            <person name="Durkin A.S."/>
            <person name="Torralba M."/>
            <person name="Methe B."/>
            <person name="Sutton G.G."/>
            <person name="Strausberg R.L."/>
            <person name="Nelson K.E."/>
        </authorList>
    </citation>
    <scope>NUCLEOTIDE SEQUENCE [LARGE SCALE GENOMIC DNA]</scope>
    <source>
        <strain evidence="2 3">W5455</strain>
    </source>
</reference>
<name>A0ABM9ZYD0_9BACT</name>
<evidence type="ECO:0000313" key="3">
    <source>
        <dbReference type="Proteomes" id="UP000006462"/>
    </source>
</evidence>
<accession>A0ABM9ZYD0</accession>
<dbReference type="RefSeq" id="WP_009163664.1">
    <property type="nucleotide sequence ID" value="NZ_ADFP01000011.1"/>
</dbReference>
<gene>
    <name evidence="2" type="ORF">HMPREF7215_1387</name>
</gene>
<proteinExistence type="predicted"/>
<dbReference type="InterPro" id="IPR010187">
    <property type="entry name" value="Various_sel_PB"/>
</dbReference>